<keyword evidence="3" id="KW-0413">Isomerase</keyword>
<dbReference type="PRINTS" id="PR00992">
    <property type="entry name" value="ALARACEMASE"/>
</dbReference>
<keyword evidence="2 4" id="KW-0663">Pyridoxal phosphate</keyword>
<dbReference type="Proteomes" id="UP000196531">
    <property type="component" value="Unassembled WGS sequence"/>
</dbReference>
<organism evidence="7 8">
    <name type="scientific">Halobacteriovorax marinus</name>
    <dbReference type="NCBI Taxonomy" id="97084"/>
    <lineage>
        <taxon>Bacteria</taxon>
        <taxon>Pseudomonadati</taxon>
        <taxon>Bdellovibrionota</taxon>
        <taxon>Bacteriovoracia</taxon>
        <taxon>Bacteriovoracales</taxon>
        <taxon>Halobacteriovoraceae</taxon>
        <taxon>Halobacteriovorax</taxon>
    </lineage>
</organism>
<dbReference type="InterPro" id="IPR001608">
    <property type="entry name" value="Ala_racemase_N"/>
</dbReference>
<dbReference type="GO" id="GO:0008784">
    <property type="term" value="F:alanine racemase activity"/>
    <property type="evidence" value="ECO:0007669"/>
    <property type="project" value="InterPro"/>
</dbReference>
<dbReference type="InterPro" id="IPR011079">
    <property type="entry name" value="Ala_racemase_C"/>
</dbReference>
<dbReference type="Pfam" id="PF01168">
    <property type="entry name" value="Ala_racemase_N"/>
    <property type="match status" value="1"/>
</dbReference>
<feature type="binding site" evidence="5">
    <location>
        <position position="137"/>
    </location>
    <ligand>
        <name>substrate</name>
    </ligand>
</feature>
<dbReference type="GO" id="GO:0005829">
    <property type="term" value="C:cytosol"/>
    <property type="evidence" value="ECO:0007669"/>
    <property type="project" value="TreeGrafter"/>
</dbReference>
<accession>A0A1Y5FBG6</accession>
<evidence type="ECO:0000256" key="2">
    <source>
        <dbReference type="ARBA" id="ARBA00022898"/>
    </source>
</evidence>
<dbReference type="InterPro" id="IPR029066">
    <property type="entry name" value="PLP-binding_barrel"/>
</dbReference>
<dbReference type="GO" id="GO:0006522">
    <property type="term" value="P:alanine metabolic process"/>
    <property type="evidence" value="ECO:0007669"/>
    <property type="project" value="InterPro"/>
</dbReference>
<dbReference type="InterPro" id="IPR000821">
    <property type="entry name" value="Ala_racemase"/>
</dbReference>
<feature type="domain" description="Alanine racemase C-terminal" evidence="6">
    <location>
        <begin position="250"/>
        <end position="375"/>
    </location>
</feature>
<dbReference type="EMBL" id="MAAO01000006">
    <property type="protein sequence ID" value="OUR96319.1"/>
    <property type="molecule type" value="Genomic_DNA"/>
</dbReference>
<gene>
    <name evidence="7" type="ORF">A9Q84_08155</name>
</gene>
<proteinExistence type="predicted"/>
<evidence type="ECO:0000256" key="3">
    <source>
        <dbReference type="ARBA" id="ARBA00023235"/>
    </source>
</evidence>
<dbReference type="SUPFAM" id="SSF50621">
    <property type="entry name" value="Alanine racemase C-terminal domain-like"/>
    <property type="match status" value="1"/>
</dbReference>
<dbReference type="SUPFAM" id="SSF51419">
    <property type="entry name" value="PLP-binding barrel"/>
    <property type="match status" value="1"/>
</dbReference>
<evidence type="ECO:0000256" key="1">
    <source>
        <dbReference type="ARBA" id="ARBA00001933"/>
    </source>
</evidence>
<dbReference type="PANTHER" id="PTHR30511">
    <property type="entry name" value="ALANINE RACEMASE"/>
    <property type="match status" value="1"/>
</dbReference>
<dbReference type="Gene3D" id="2.40.37.10">
    <property type="entry name" value="Lyase, Ornithine Decarboxylase, Chain A, domain 1"/>
    <property type="match status" value="1"/>
</dbReference>
<dbReference type="NCBIfam" id="TIGR00492">
    <property type="entry name" value="alr"/>
    <property type="match status" value="1"/>
</dbReference>
<comment type="caution">
    <text evidence="7">The sequence shown here is derived from an EMBL/GenBank/DDBJ whole genome shotgun (WGS) entry which is preliminary data.</text>
</comment>
<dbReference type="Gene3D" id="3.20.20.10">
    <property type="entry name" value="Alanine racemase"/>
    <property type="match status" value="1"/>
</dbReference>
<protein>
    <submittedName>
        <fullName evidence="7">Alanine racemase</fullName>
    </submittedName>
</protein>
<evidence type="ECO:0000313" key="7">
    <source>
        <dbReference type="EMBL" id="OUR96319.1"/>
    </source>
</evidence>
<sequence>MRFRSRHLIDLEVLGKNFKKLKTLCPNNKFIFMVKADAYGHGVIPIVRHSVTELGITEFGCASLGEALLLRDELFDLEFELYVFSDVQLDLEECAEIYLNRRIIPVISNNEDLDNILENTAFKRFPIFLKFNTGMNRLGLDMLDVDSITSKLKEKGRKSIHHLMTHFSSSSLSMKKNKKNIAQRENFSKIKEAFTSAGIEIENSSISNSGAIEQKVGLEETHVRPGLILYGPSSLLPQYSYLGHWTGEIISRLETYIIRFFNVKKGQPIGYGATPCPDDGVVAIIALGYGDGFSTRYIGARLKHKGKIGVVAGRVNMDMAQIFFKKGEVPDLEVGELFTVWDNDLEGFQKFSIETKTIPYEVFIHLTNRVPKIYC</sequence>
<dbReference type="SMART" id="SM01005">
    <property type="entry name" value="Ala_racemase_C"/>
    <property type="match status" value="1"/>
</dbReference>
<dbReference type="PANTHER" id="PTHR30511:SF0">
    <property type="entry name" value="ALANINE RACEMASE, CATABOLIC-RELATED"/>
    <property type="match status" value="1"/>
</dbReference>
<reference evidence="8" key="1">
    <citation type="journal article" date="2017" name="Proc. Natl. Acad. Sci. U.S.A.">
        <title>Simulation of Deepwater Horizon oil plume reveals substrate specialization within a complex community of hydrocarbon-degraders.</title>
        <authorList>
            <person name="Hu P."/>
            <person name="Dubinsky E.A."/>
            <person name="Probst A.J."/>
            <person name="Wang J."/>
            <person name="Sieber C.M.K."/>
            <person name="Tom L.M."/>
            <person name="Gardinali P."/>
            <person name="Banfield J.F."/>
            <person name="Atlas R.M."/>
            <person name="Andersen G.L."/>
        </authorList>
    </citation>
    <scope>NUCLEOTIDE SEQUENCE [LARGE SCALE GENOMIC DNA]</scope>
</reference>
<name>A0A1Y5FBG6_9BACT</name>
<feature type="modified residue" description="N6-(pyridoxal phosphate)lysine" evidence="4">
    <location>
        <position position="35"/>
    </location>
</feature>
<feature type="binding site" evidence="5">
    <location>
        <position position="317"/>
    </location>
    <ligand>
        <name>substrate</name>
    </ligand>
</feature>
<evidence type="ECO:0000256" key="5">
    <source>
        <dbReference type="PIRSR" id="PIRSR600821-52"/>
    </source>
</evidence>
<comment type="cofactor">
    <cofactor evidence="1 4">
        <name>pyridoxal 5'-phosphate</name>
        <dbReference type="ChEBI" id="CHEBI:597326"/>
    </cofactor>
</comment>
<dbReference type="AlphaFoldDB" id="A0A1Y5FBG6"/>
<evidence type="ECO:0000313" key="8">
    <source>
        <dbReference type="Proteomes" id="UP000196531"/>
    </source>
</evidence>
<evidence type="ECO:0000259" key="6">
    <source>
        <dbReference type="SMART" id="SM01005"/>
    </source>
</evidence>
<evidence type="ECO:0000256" key="4">
    <source>
        <dbReference type="PIRSR" id="PIRSR600821-50"/>
    </source>
</evidence>
<dbReference type="GO" id="GO:0030170">
    <property type="term" value="F:pyridoxal phosphate binding"/>
    <property type="evidence" value="ECO:0007669"/>
    <property type="project" value="TreeGrafter"/>
</dbReference>
<dbReference type="InterPro" id="IPR009006">
    <property type="entry name" value="Ala_racemase/Decarboxylase_C"/>
</dbReference>
<dbReference type="Pfam" id="PF00842">
    <property type="entry name" value="Ala_racemase_C"/>
    <property type="match status" value="1"/>
</dbReference>